<protein>
    <submittedName>
        <fullName evidence="1">Uncharacterized protein</fullName>
    </submittedName>
</protein>
<dbReference type="EMBL" id="BDIP01001978">
    <property type="protein sequence ID" value="GIQ85505.1"/>
    <property type="molecule type" value="Genomic_DNA"/>
</dbReference>
<dbReference type="Proteomes" id="UP000265618">
    <property type="component" value="Unassembled WGS sequence"/>
</dbReference>
<keyword evidence="2" id="KW-1185">Reference proteome</keyword>
<proteinExistence type="predicted"/>
<gene>
    <name evidence="1" type="ORF">KIPB_007180</name>
</gene>
<evidence type="ECO:0000313" key="2">
    <source>
        <dbReference type="Proteomes" id="UP000265618"/>
    </source>
</evidence>
<name>A0A9K3CZL6_9EUKA</name>
<reference evidence="1 2" key="1">
    <citation type="journal article" date="2018" name="PLoS ONE">
        <title>The draft genome of Kipferlia bialata reveals reductive genome evolution in fornicate parasites.</title>
        <authorList>
            <person name="Tanifuji G."/>
            <person name="Takabayashi S."/>
            <person name="Kume K."/>
            <person name="Takagi M."/>
            <person name="Nakayama T."/>
            <person name="Kamikawa R."/>
            <person name="Inagaki Y."/>
            <person name="Hashimoto T."/>
        </authorList>
    </citation>
    <scope>NUCLEOTIDE SEQUENCE [LARGE SCALE GENOMIC DNA]</scope>
    <source>
        <strain evidence="1">NY0173</strain>
    </source>
</reference>
<evidence type="ECO:0000313" key="1">
    <source>
        <dbReference type="EMBL" id="GIQ85505.1"/>
    </source>
</evidence>
<dbReference type="AlphaFoldDB" id="A0A9K3CZL6"/>
<comment type="caution">
    <text evidence="1">The sequence shown here is derived from an EMBL/GenBank/DDBJ whole genome shotgun (WGS) entry which is preliminary data.</text>
</comment>
<sequence length="229" mass="25799">MTGPAPVLDTRTWPQVYAVQEAKDGAPRRLISFTAEEREAAREYASRFRLRLAKAPACQDPHILANLFLVILGRESPLSASVEYLCLVRDRSYFESVWFTKEELYQSHPAKVNSFERKRDSGVTGCVIVNNVADAVSALEELMPLEHLVPTVIVNATETQVLVQWSASSPDNATLEDKDTFLRHPYGPRLCFPLSTCTYTMSHELAIRCRPQAFAKFCNSTQMLRMVGQ</sequence>
<accession>A0A9K3CZL6</accession>
<feature type="non-terminal residue" evidence="1">
    <location>
        <position position="1"/>
    </location>
</feature>
<organism evidence="1 2">
    <name type="scientific">Kipferlia bialata</name>
    <dbReference type="NCBI Taxonomy" id="797122"/>
    <lineage>
        <taxon>Eukaryota</taxon>
        <taxon>Metamonada</taxon>
        <taxon>Carpediemonas-like organisms</taxon>
        <taxon>Kipferlia</taxon>
    </lineage>
</organism>